<evidence type="ECO:0000256" key="3">
    <source>
        <dbReference type="ARBA" id="ARBA00023125"/>
    </source>
</evidence>
<name>A0A1H2TK50_9BACL</name>
<dbReference type="Gene3D" id="3.40.50.300">
    <property type="entry name" value="P-loop containing nucleotide triphosphate hydrolases"/>
    <property type="match status" value="2"/>
</dbReference>
<protein>
    <submittedName>
        <fullName evidence="6">Competence protein ComFA</fullName>
    </submittedName>
</protein>
<keyword evidence="7" id="KW-1185">Reference proteome</keyword>
<evidence type="ECO:0000313" key="6">
    <source>
        <dbReference type="EMBL" id="SDW43609.1"/>
    </source>
</evidence>
<dbReference type="GO" id="GO:0006310">
    <property type="term" value="P:DNA recombination"/>
    <property type="evidence" value="ECO:0007669"/>
    <property type="project" value="TreeGrafter"/>
</dbReference>
<dbReference type="SMART" id="SM00487">
    <property type="entry name" value="DEXDc"/>
    <property type="match status" value="1"/>
</dbReference>
<keyword evidence="3" id="KW-0238">DNA-binding</keyword>
<gene>
    <name evidence="6" type="ORF">SAMN05444487_103145</name>
</gene>
<dbReference type="PROSITE" id="PS51192">
    <property type="entry name" value="HELICASE_ATP_BIND_1"/>
    <property type="match status" value="1"/>
</dbReference>
<dbReference type="AlphaFoldDB" id="A0A1H2TK50"/>
<dbReference type="PROSITE" id="PS51194">
    <property type="entry name" value="HELICASE_CTER"/>
    <property type="match status" value="1"/>
</dbReference>
<dbReference type="GO" id="GO:0006270">
    <property type="term" value="P:DNA replication initiation"/>
    <property type="evidence" value="ECO:0007669"/>
    <property type="project" value="TreeGrafter"/>
</dbReference>
<evidence type="ECO:0000313" key="7">
    <source>
        <dbReference type="Proteomes" id="UP000198534"/>
    </source>
</evidence>
<reference evidence="6 7" key="1">
    <citation type="submission" date="2016-10" db="EMBL/GenBank/DDBJ databases">
        <authorList>
            <person name="de Groot N.N."/>
        </authorList>
    </citation>
    <scope>NUCLEOTIDE SEQUENCE [LARGE SCALE GENOMIC DNA]</scope>
    <source>
        <strain evidence="6 7">DSM 45610</strain>
    </source>
</reference>
<dbReference type="InterPro" id="IPR014001">
    <property type="entry name" value="Helicase_ATP-bd"/>
</dbReference>
<dbReference type="GO" id="GO:0016787">
    <property type="term" value="F:hydrolase activity"/>
    <property type="evidence" value="ECO:0007669"/>
    <property type="project" value="InterPro"/>
</dbReference>
<dbReference type="GO" id="GO:0005524">
    <property type="term" value="F:ATP binding"/>
    <property type="evidence" value="ECO:0007669"/>
    <property type="project" value="UniProtKB-KW"/>
</dbReference>
<evidence type="ECO:0000256" key="1">
    <source>
        <dbReference type="ARBA" id="ARBA00022741"/>
    </source>
</evidence>
<dbReference type="OrthoDB" id="2077914at2"/>
<dbReference type="GO" id="GO:0043138">
    <property type="term" value="F:3'-5' DNA helicase activity"/>
    <property type="evidence" value="ECO:0007669"/>
    <property type="project" value="TreeGrafter"/>
</dbReference>
<dbReference type="Pfam" id="PF00271">
    <property type="entry name" value="Helicase_C"/>
    <property type="match status" value="1"/>
</dbReference>
<accession>A0A1H2TK50</accession>
<sequence>MDVVVYQVMDRLLMTLDLMTDKFFWRSQGMEIAGEERLPSIGQAYRRLGEQVNSPFRVEMILTEEIEEWGEREPQIYRLERRAQKLQEWMVGRSLLWPEVSRLVQYHRGEAVSEQALRATIQWLYLTGRVELLPGVAISPVASHRRCHRCGGGPTGIDLVECARCGGPCALCESCVMLGGSRTCLPLVRTSLLLQKREKIKPPLLFTPTLTSAQMDASNACLQWLIGNKSELLVWAVTGSGKTEMLFPTLQHVIASGGVVLWTAPRRDVIKELSHRLRQAFPEVKQVTLHGESQEVWHDGQLYIATVHQLIRFYHYFDLVVVDEADAWPLYGVDRLESALVRATAIHGKKIAVTATPAKPWRRRIKAGNLPVVTLPARYHGYPLPVPRLIWQRNLWRILKKGKPLPDLECFLNRVHQTKGQAFLFVPRVSDIKILLTWLKKVLAANMFTRCKAVSGREGERGKRIEEFRQGKIWLLVTTTILERGITVPRCHVGVIGADHPIFDVASLVQIAGRVGRSASYRAGEVCFFSSLRTDVQRDTIREINGCNRLAKERGYIVEREKKL</sequence>
<dbReference type="InterPro" id="IPR006935">
    <property type="entry name" value="Helicase/UvrB_N"/>
</dbReference>
<keyword evidence="2" id="KW-0067">ATP-binding</keyword>
<dbReference type="EMBL" id="FNNQ01000003">
    <property type="protein sequence ID" value="SDW43609.1"/>
    <property type="molecule type" value="Genomic_DNA"/>
</dbReference>
<organism evidence="6 7">
    <name type="scientific">Marininema mesophilum</name>
    <dbReference type="NCBI Taxonomy" id="1048340"/>
    <lineage>
        <taxon>Bacteria</taxon>
        <taxon>Bacillati</taxon>
        <taxon>Bacillota</taxon>
        <taxon>Bacilli</taxon>
        <taxon>Bacillales</taxon>
        <taxon>Thermoactinomycetaceae</taxon>
        <taxon>Marininema</taxon>
    </lineage>
</organism>
<dbReference type="SMART" id="SM00490">
    <property type="entry name" value="HELICc"/>
    <property type="match status" value="1"/>
</dbReference>
<dbReference type="Pfam" id="PF04851">
    <property type="entry name" value="ResIII"/>
    <property type="match status" value="1"/>
</dbReference>
<evidence type="ECO:0000259" key="4">
    <source>
        <dbReference type="PROSITE" id="PS51192"/>
    </source>
</evidence>
<dbReference type="PANTHER" id="PTHR30580:SF1">
    <property type="entry name" value="COMF OPERON PROTEIN 1"/>
    <property type="match status" value="1"/>
</dbReference>
<evidence type="ECO:0000256" key="2">
    <source>
        <dbReference type="ARBA" id="ARBA00022840"/>
    </source>
</evidence>
<dbReference type="STRING" id="1048340.SAMN05444487_103145"/>
<dbReference type="GO" id="GO:0003677">
    <property type="term" value="F:DNA binding"/>
    <property type="evidence" value="ECO:0007669"/>
    <property type="project" value="UniProtKB-KW"/>
</dbReference>
<dbReference type="PANTHER" id="PTHR30580">
    <property type="entry name" value="PRIMOSOMAL PROTEIN N"/>
    <property type="match status" value="1"/>
</dbReference>
<evidence type="ECO:0000259" key="5">
    <source>
        <dbReference type="PROSITE" id="PS51194"/>
    </source>
</evidence>
<feature type="domain" description="Helicase C-terminal" evidence="5">
    <location>
        <begin position="407"/>
        <end position="564"/>
    </location>
</feature>
<dbReference type="RefSeq" id="WP_091736691.1">
    <property type="nucleotide sequence ID" value="NZ_FNNQ01000003.1"/>
</dbReference>
<dbReference type="SUPFAM" id="SSF52540">
    <property type="entry name" value="P-loop containing nucleoside triphosphate hydrolases"/>
    <property type="match status" value="1"/>
</dbReference>
<dbReference type="InterPro" id="IPR001650">
    <property type="entry name" value="Helicase_C-like"/>
</dbReference>
<dbReference type="GO" id="GO:0006302">
    <property type="term" value="P:double-strand break repair"/>
    <property type="evidence" value="ECO:0007669"/>
    <property type="project" value="TreeGrafter"/>
</dbReference>
<dbReference type="Proteomes" id="UP000198534">
    <property type="component" value="Unassembled WGS sequence"/>
</dbReference>
<feature type="domain" description="Helicase ATP-binding" evidence="4">
    <location>
        <begin position="223"/>
        <end position="375"/>
    </location>
</feature>
<proteinExistence type="predicted"/>
<keyword evidence="1" id="KW-0547">Nucleotide-binding</keyword>
<dbReference type="InterPro" id="IPR027417">
    <property type="entry name" value="P-loop_NTPase"/>
</dbReference>